<dbReference type="PRINTS" id="PR00177">
    <property type="entry name" value="NMDARECEPTOR"/>
</dbReference>
<keyword evidence="16" id="KW-0539">Nucleus</keyword>
<feature type="repeat" description="WD" evidence="22">
    <location>
        <begin position="265"/>
        <end position="306"/>
    </location>
</feature>
<evidence type="ECO:0000256" key="10">
    <source>
        <dbReference type="ARBA" id="ARBA00022737"/>
    </source>
</evidence>
<dbReference type="Gene3D" id="3.40.190.10">
    <property type="entry name" value="Periplasmic binding protein-like II"/>
    <property type="match status" value="2"/>
</dbReference>
<dbReference type="InterPro" id="IPR028082">
    <property type="entry name" value="Peripla_BP_I"/>
</dbReference>
<feature type="domain" description="Ionotropic glutamate receptor L-glutamate and glycine-binding" evidence="26">
    <location>
        <begin position="745"/>
        <end position="801"/>
    </location>
</feature>
<keyword evidence="9 23" id="KW-0812">Transmembrane</keyword>
<feature type="transmembrane region" description="Helical" evidence="23">
    <location>
        <begin position="892"/>
        <end position="911"/>
    </location>
</feature>
<evidence type="ECO:0000256" key="4">
    <source>
        <dbReference type="ARBA" id="ARBA00010143"/>
    </source>
</evidence>
<dbReference type="InterPro" id="IPR001508">
    <property type="entry name" value="Iono_Glu_rcpt_met"/>
</dbReference>
<feature type="repeat" description="WD" evidence="22">
    <location>
        <begin position="117"/>
        <end position="158"/>
    </location>
</feature>
<dbReference type="InterPro" id="IPR019775">
    <property type="entry name" value="WD40_repeat_CS"/>
</dbReference>
<reference evidence="27" key="1">
    <citation type="submission" date="2025-08" db="UniProtKB">
        <authorList>
            <consortium name="Ensembl"/>
        </authorList>
    </citation>
    <scope>IDENTIFICATION</scope>
</reference>
<evidence type="ECO:0000256" key="22">
    <source>
        <dbReference type="PROSITE-ProRule" id="PRU00221"/>
    </source>
</evidence>
<dbReference type="InterPro" id="IPR011047">
    <property type="entry name" value="Quinoprotein_ADH-like_sf"/>
</dbReference>
<dbReference type="SUPFAM" id="SSF53822">
    <property type="entry name" value="Periplasmic binding protein-like I"/>
    <property type="match status" value="1"/>
</dbReference>
<organism evidence="27 28">
    <name type="scientific">Cyprinus carpio</name>
    <name type="common">Common carp</name>
    <dbReference type="NCBI Taxonomy" id="7962"/>
    <lineage>
        <taxon>Eukaryota</taxon>
        <taxon>Metazoa</taxon>
        <taxon>Chordata</taxon>
        <taxon>Craniata</taxon>
        <taxon>Vertebrata</taxon>
        <taxon>Euteleostomi</taxon>
        <taxon>Actinopterygii</taxon>
        <taxon>Neopterygii</taxon>
        <taxon>Teleostei</taxon>
        <taxon>Ostariophysi</taxon>
        <taxon>Cypriniformes</taxon>
        <taxon>Cyprinidae</taxon>
        <taxon>Cyprininae</taxon>
        <taxon>Cyprinus</taxon>
    </lineage>
</organism>
<keyword evidence="18 23" id="KW-0407">Ion channel</keyword>
<evidence type="ECO:0000256" key="7">
    <source>
        <dbReference type="ARBA" id="ARBA00022490"/>
    </source>
</evidence>
<evidence type="ECO:0000256" key="3">
    <source>
        <dbReference type="ARBA" id="ARBA00004642"/>
    </source>
</evidence>
<evidence type="ECO:0000256" key="14">
    <source>
        <dbReference type="ARBA" id="ARBA00023170"/>
    </source>
</evidence>
<evidence type="ECO:0000256" key="19">
    <source>
        <dbReference type="ARBA" id="ARBA00024190"/>
    </source>
</evidence>
<evidence type="ECO:0000256" key="24">
    <source>
        <dbReference type="SAM" id="MobiDB-lite"/>
    </source>
</evidence>
<dbReference type="AlphaFoldDB" id="A0A8C2ALE6"/>
<feature type="binding site" evidence="20">
    <location>
        <position position="817"/>
    </location>
    <ligand>
        <name>L-glutamate</name>
        <dbReference type="ChEBI" id="CHEBI:29985"/>
    </ligand>
</feature>
<evidence type="ECO:0000256" key="8">
    <source>
        <dbReference type="ARBA" id="ARBA00022574"/>
    </source>
</evidence>
<feature type="site" description="Interaction with the cone snail toxin Con-ikot-ikot" evidence="21">
    <location>
        <position position="986"/>
    </location>
</feature>
<evidence type="ECO:0000313" key="28">
    <source>
        <dbReference type="Proteomes" id="UP000694700"/>
    </source>
</evidence>
<dbReference type="InterPro" id="IPR045227">
    <property type="entry name" value="WDR18/Ipi3/RID3"/>
</dbReference>
<evidence type="ECO:0000259" key="25">
    <source>
        <dbReference type="SMART" id="SM00079"/>
    </source>
</evidence>
<dbReference type="InterPro" id="IPR019594">
    <property type="entry name" value="Glu/Gly-bd"/>
</dbReference>
<dbReference type="Gene3D" id="3.40.50.2300">
    <property type="match status" value="2"/>
</dbReference>
<dbReference type="PROSITE" id="PS00678">
    <property type="entry name" value="WD_REPEATS_1"/>
    <property type="match status" value="2"/>
</dbReference>
<feature type="transmembrane region" description="Helical" evidence="23">
    <location>
        <begin position="848"/>
        <end position="871"/>
    </location>
</feature>
<dbReference type="Pfam" id="PF00400">
    <property type="entry name" value="WD40"/>
    <property type="match status" value="3"/>
</dbReference>
<feature type="site" description="Crucial to convey clamshell closure to channel opening" evidence="21">
    <location>
        <position position="956"/>
    </location>
</feature>
<feature type="binding site" evidence="20">
    <location>
        <position position="980"/>
    </location>
    <ligand>
        <name>L-glutamate</name>
        <dbReference type="ChEBI" id="CHEBI:29985"/>
    </ligand>
</feature>
<keyword evidence="13 23" id="KW-0472">Membrane</keyword>
<dbReference type="Proteomes" id="UP000694700">
    <property type="component" value="Unplaced"/>
</dbReference>
<dbReference type="PRINTS" id="PR00320">
    <property type="entry name" value="GPROTEINBRPT"/>
</dbReference>
<dbReference type="Gene3D" id="1.10.287.70">
    <property type="match status" value="1"/>
</dbReference>
<keyword evidence="10" id="KW-0677">Repeat</keyword>
<dbReference type="InterPro" id="IPR020472">
    <property type="entry name" value="WD40_PAC1"/>
</dbReference>
<keyword evidence="8 22" id="KW-0853">WD repeat</keyword>
<dbReference type="PROSITE" id="PS50082">
    <property type="entry name" value="WD_REPEATS_2"/>
    <property type="match status" value="3"/>
</dbReference>
<evidence type="ECO:0000259" key="26">
    <source>
        <dbReference type="SMART" id="SM00918"/>
    </source>
</evidence>
<evidence type="ECO:0000256" key="12">
    <source>
        <dbReference type="ARBA" id="ARBA00023065"/>
    </source>
</evidence>
<dbReference type="FunFam" id="3.40.190.10:FF:000066">
    <property type="entry name" value="Glutamate receptor ionotropic, NMDA 3A"/>
    <property type="match status" value="1"/>
</dbReference>
<dbReference type="Pfam" id="PF00060">
    <property type="entry name" value="Lig_chan"/>
    <property type="match status" value="1"/>
</dbReference>
<dbReference type="GO" id="GO:0006261">
    <property type="term" value="P:DNA-templated DNA replication"/>
    <property type="evidence" value="ECO:0007669"/>
    <property type="project" value="TreeGrafter"/>
</dbReference>
<comment type="similarity">
    <text evidence="4">Belongs to the WD repeat IPI3/WDR18 family.</text>
</comment>
<evidence type="ECO:0000256" key="17">
    <source>
        <dbReference type="ARBA" id="ARBA00023286"/>
    </source>
</evidence>
<keyword evidence="11 23" id="KW-1133">Transmembrane helix</keyword>
<dbReference type="GO" id="GO:0038023">
    <property type="term" value="F:signaling receptor activity"/>
    <property type="evidence" value="ECO:0007669"/>
    <property type="project" value="InterPro"/>
</dbReference>
<keyword evidence="12 23" id="KW-0406">Ion transport</keyword>
<evidence type="ECO:0000256" key="18">
    <source>
        <dbReference type="ARBA" id="ARBA00023303"/>
    </source>
</evidence>
<dbReference type="GO" id="GO:0120330">
    <property type="term" value="C:rixosome complex"/>
    <property type="evidence" value="ECO:0007669"/>
    <property type="project" value="TreeGrafter"/>
</dbReference>
<dbReference type="PANTHER" id="PTHR18763">
    <property type="entry name" value="WD-REPEAT PROTEIN 18"/>
    <property type="match status" value="1"/>
</dbReference>
<dbReference type="GO" id="GO:0006364">
    <property type="term" value="P:rRNA processing"/>
    <property type="evidence" value="ECO:0007669"/>
    <property type="project" value="TreeGrafter"/>
</dbReference>
<sequence length="1012" mass="111418">MSAPVEVVLSADSAGQLFNCAVFDPHSGSEFLSYRGGNTSSRSLTVLNGEYILGAQLGKNFINVWEIQRKDQLQQKIVCPGIVTCLCASPDGLYVLAGIAEAIYLWEMSTGNLLAILSRHYQDVSCICFTDDSSHFVSGGKDNLALIWNLSSVVQLDSSRTPEPRHILSRHSLPITDIHCGLMGPQARVATASLDQTVKVWEVSSGEMLLSVLFDVGIMSVTFDPCEYFLFCGGSDGNIFQVSLCSTSLSRDKTFQTDSDGNQVFKGHRNLVTCLSVSMDGTLLLSGSNDETVRMWDVQSKQCIWSINHKGPVTNAVIIPAPANMFLADSHPAVPLPRFSRHLNPSEQGDGTGSGGMCLRLGADTQEPEGTYLEKADELYSLMCAVTDKNRFHLQMTTHIPPSGLVEMLLAVLQRSGREESMAVLCQGWEDAGLLDLLKLQSRSDWGPSHWHLRATLNLSHSTSHMANISDFLSEHFNQDLSPPASVLLFGADPECASSVLRSAHDLGLTLPTVHWIMGHPLSPDALHSIGLPLGLLAYGEVDCKPLDYYIRDALQLVNRAVTAATVVRPDLALIQNMVNCFDKPNKHELPSSGQYIARFLSNTSFVGLTGPVTVQRNFSRVLTSQRVHIWSLRRDAVGQPTWVTVGSWEGGSLDVEEQGLWQGSPPRQRTEGQMGRGGRRWRASFPVSGSRVRVVTLVEHPFVFTREVDEDGNCPAGQYCLDAGTNNSETLDHLYTERAQGNSSFLPPDFSKCCYGYCIDLLEKLAEDMNFEFDLYIVGDGKYGAVKGGQWTGLVGDLLSGVADMAVTSFSINSARSKVIDFTSPFFSTSLGILVRSKDTAAPIGAFMWPLHWSMWMGIFVALHITALFLTLYEWKSPFGMTPHGRNRVKVFSYSSALNLCYAILFGRTVSSKTPKCWTGRFLMNLWAIFCLLVLSSYTANLAAVMVGEKTFEEVSGIHDAKLHHPSQGFRFGTVRESSAEDYMKKSFPEMHEYMRLFNEPTTPEGVATLK</sequence>
<keyword evidence="23" id="KW-0770">Synapse</keyword>
<accession>A0A8C2ALE6</accession>
<keyword evidence="23" id="KW-1003">Cell membrane</keyword>
<evidence type="ECO:0000256" key="16">
    <source>
        <dbReference type="ARBA" id="ARBA00023242"/>
    </source>
</evidence>
<gene>
    <name evidence="27" type="primary">LOC109058953</name>
</gene>
<dbReference type="GO" id="GO:0015276">
    <property type="term" value="F:ligand-gated monoatomic ion channel activity"/>
    <property type="evidence" value="ECO:0007669"/>
    <property type="project" value="InterPro"/>
</dbReference>
<evidence type="ECO:0000256" key="13">
    <source>
        <dbReference type="ARBA" id="ARBA00023136"/>
    </source>
</evidence>
<dbReference type="GO" id="GO:0005730">
    <property type="term" value="C:nucleolus"/>
    <property type="evidence" value="ECO:0007669"/>
    <property type="project" value="UniProtKB-SubCell"/>
</dbReference>
<evidence type="ECO:0000256" key="2">
    <source>
        <dbReference type="ARBA" id="ARBA00004604"/>
    </source>
</evidence>
<dbReference type="InterPro" id="IPR001320">
    <property type="entry name" value="Iontro_rcpt_C"/>
</dbReference>
<proteinExistence type="inferred from homology"/>
<comment type="similarity">
    <text evidence="23">Belongs to the glutamate-gated ion channel (TC 1.A.10.1) family.</text>
</comment>
<evidence type="ECO:0000256" key="11">
    <source>
        <dbReference type="ARBA" id="ARBA00022989"/>
    </source>
</evidence>
<protein>
    <recommendedName>
        <fullName evidence="23">Glutamate receptor</fullName>
    </recommendedName>
</protein>
<keyword evidence="23" id="KW-0628">Postsynaptic cell membrane</keyword>
<feature type="transmembrane region" description="Helical" evidence="23">
    <location>
        <begin position="923"/>
        <end position="948"/>
    </location>
</feature>
<dbReference type="SMART" id="SM00320">
    <property type="entry name" value="WD40"/>
    <property type="match status" value="5"/>
</dbReference>
<dbReference type="FunFam" id="2.130.10.10:FF:000702">
    <property type="entry name" value="WD repeat-containing protein 18"/>
    <property type="match status" value="1"/>
</dbReference>
<dbReference type="InterPro" id="IPR015943">
    <property type="entry name" value="WD40/YVTN_repeat-like_dom_sf"/>
</dbReference>
<keyword evidence="15" id="KW-0325">Glycoprotein</keyword>
<dbReference type="Pfam" id="PF10613">
    <property type="entry name" value="Lig_chan-Glu_bd"/>
    <property type="match status" value="1"/>
</dbReference>
<keyword evidence="17 23" id="KW-1071">Ligand-gated ion channel</keyword>
<keyword evidence="7" id="KW-0963">Cytoplasm</keyword>
<feature type="region of interest" description="Disordered" evidence="24">
    <location>
        <begin position="661"/>
        <end position="681"/>
    </location>
</feature>
<evidence type="ECO:0000256" key="1">
    <source>
        <dbReference type="ARBA" id="ARBA00004141"/>
    </source>
</evidence>
<dbReference type="PANTHER" id="PTHR18763:SF0">
    <property type="entry name" value="WD REPEAT-CONTAINING PROTEIN 18"/>
    <property type="match status" value="1"/>
</dbReference>
<dbReference type="FunFam" id="2.130.10.10:FF:000420">
    <property type="entry name" value="WD repeat-containing protein 18"/>
    <property type="match status" value="1"/>
</dbReference>
<dbReference type="SMART" id="SM00918">
    <property type="entry name" value="Lig_chan-Glu_bd"/>
    <property type="match status" value="1"/>
</dbReference>
<evidence type="ECO:0000256" key="5">
    <source>
        <dbReference type="ARBA" id="ARBA00022448"/>
    </source>
</evidence>
<keyword evidence="6" id="KW-0217">Developmental protein</keyword>
<evidence type="ECO:0000313" key="27">
    <source>
        <dbReference type="Ensembl" id="ENSCCRP00015106253.1"/>
    </source>
</evidence>
<dbReference type="InterPro" id="IPR001680">
    <property type="entry name" value="WD40_rpt"/>
</dbReference>
<feature type="repeat" description="WD" evidence="22">
    <location>
        <begin position="189"/>
        <end position="211"/>
    </location>
</feature>
<name>A0A8C2ALE6_CYPCA</name>
<dbReference type="PROSITE" id="PS50294">
    <property type="entry name" value="WD_REPEATS_REGION"/>
    <property type="match status" value="2"/>
</dbReference>
<evidence type="ECO:0000256" key="15">
    <source>
        <dbReference type="ARBA" id="ARBA00023180"/>
    </source>
</evidence>
<dbReference type="SMART" id="SM00079">
    <property type="entry name" value="PBPe"/>
    <property type="match status" value="1"/>
</dbReference>
<dbReference type="GO" id="GO:0120293">
    <property type="term" value="C:dynein axonemal particle"/>
    <property type="evidence" value="ECO:0007669"/>
    <property type="project" value="UniProtKB-SubCell"/>
</dbReference>
<keyword evidence="14 23" id="KW-0675">Receptor</keyword>
<comment type="function">
    <text evidence="23">Receptor for glutamate that functions as a ligand-gated ion channel in the central nervous system and plays an important role in excitatory synaptic transmission. L-glutamate acts as an excitatory neurotransmitter at many synapses in the central nervous system.</text>
</comment>
<dbReference type="SUPFAM" id="SSF53850">
    <property type="entry name" value="Periplasmic binding protein-like II"/>
    <property type="match status" value="1"/>
</dbReference>
<keyword evidence="5 23" id="KW-0813">Transport</keyword>
<dbReference type="SUPFAM" id="SSF50998">
    <property type="entry name" value="Quinoprotein alcohol dehydrogenase-like"/>
    <property type="match status" value="1"/>
</dbReference>
<dbReference type="Gene3D" id="2.130.10.10">
    <property type="entry name" value="YVTN repeat-like/Quinoprotein amine dehydrogenase"/>
    <property type="match status" value="2"/>
</dbReference>
<dbReference type="GO" id="GO:0005656">
    <property type="term" value="C:nuclear pre-replicative complex"/>
    <property type="evidence" value="ECO:0007669"/>
    <property type="project" value="TreeGrafter"/>
</dbReference>
<evidence type="ECO:0000256" key="21">
    <source>
        <dbReference type="PIRSR" id="PIRSR601508-2"/>
    </source>
</evidence>
<evidence type="ECO:0000256" key="20">
    <source>
        <dbReference type="PIRSR" id="PIRSR601508-1"/>
    </source>
</evidence>
<evidence type="ECO:0000256" key="9">
    <source>
        <dbReference type="ARBA" id="ARBA00022692"/>
    </source>
</evidence>
<dbReference type="Ensembl" id="ENSCCRT00015109643.1">
    <property type="protein sequence ID" value="ENSCCRP00015106253.1"/>
    <property type="gene ID" value="ENSCCRG00015042309.1"/>
</dbReference>
<feature type="binding site" evidence="20">
    <location>
        <position position="812"/>
    </location>
    <ligand>
        <name>L-glutamate</name>
        <dbReference type="ChEBI" id="CHEBI:29985"/>
    </ligand>
</feature>
<comment type="subcellular location">
    <subcellularLocation>
        <location evidence="19">Dynein axonemal particle</location>
    </subcellularLocation>
    <subcellularLocation>
        <location evidence="1">Membrane</location>
        <topology evidence="1">Multi-pass membrane protein</topology>
    </subcellularLocation>
    <subcellularLocation>
        <location evidence="2">Nucleus</location>
        <location evidence="2">Nucleolus</location>
    </subcellularLocation>
    <subcellularLocation>
        <location evidence="3">Nucleus</location>
        <location evidence="3">Nucleoplasm</location>
    </subcellularLocation>
    <subcellularLocation>
        <location evidence="23">Postsynaptic cell membrane</location>
        <topology evidence="23">Multi-pass membrane protein</topology>
    </subcellularLocation>
</comment>
<feature type="domain" description="Ionotropic glutamate receptor C-terminal" evidence="25">
    <location>
        <begin position="745"/>
        <end position="1012"/>
    </location>
</feature>
<dbReference type="GO" id="GO:0045211">
    <property type="term" value="C:postsynaptic membrane"/>
    <property type="evidence" value="ECO:0007669"/>
    <property type="project" value="UniProtKB-SubCell"/>
</dbReference>
<evidence type="ECO:0000256" key="6">
    <source>
        <dbReference type="ARBA" id="ARBA00022473"/>
    </source>
</evidence>
<evidence type="ECO:0000256" key="23">
    <source>
        <dbReference type="RuleBase" id="RU367118"/>
    </source>
</evidence>